<keyword evidence="3 6" id="KW-0812">Transmembrane</keyword>
<dbReference type="AlphaFoldDB" id="A0A9N9UKR8"/>
<dbReference type="Proteomes" id="UP000754883">
    <property type="component" value="Unassembled WGS sequence"/>
</dbReference>
<dbReference type="GO" id="GO:0022857">
    <property type="term" value="F:transmembrane transporter activity"/>
    <property type="evidence" value="ECO:0007669"/>
    <property type="project" value="InterPro"/>
</dbReference>
<dbReference type="PANTHER" id="PTHR43791">
    <property type="entry name" value="PERMEASE-RELATED"/>
    <property type="match status" value="1"/>
</dbReference>
<organism evidence="8 9">
    <name type="scientific">Clonostachys byssicola</name>
    <dbReference type="NCBI Taxonomy" id="160290"/>
    <lineage>
        <taxon>Eukaryota</taxon>
        <taxon>Fungi</taxon>
        <taxon>Dikarya</taxon>
        <taxon>Ascomycota</taxon>
        <taxon>Pezizomycotina</taxon>
        <taxon>Sordariomycetes</taxon>
        <taxon>Hypocreomycetidae</taxon>
        <taxon>Hypocreales</taxon>
        <taxon>Bionectriaceae</taxon>
        <taxon>Clonostachys</taxon>
    </lineage>
</organism>
<dbReference type="FunFam" id="1.20.1250.20:FF:000057">
    <property type="entry name" value="MFS general substrate transporter"/>
    <property type="match status" value="1"/>
</dbReference>
<feature type="transmembrane region" description="Helical" evidence="6">
    <location>
        <begin position="281"/>
        <end position="303"/>
    </location>
</feature>
<dbReference type="InterPro" id="IPR036259">
    <property type="entry name" value="MFS_trans_sf"/>
</dbReference>
<sequence>MSNALPHIKDLDEDAKVHHFDVHEGEDATDVVISDAERKRLVWKIDRQLMPLIWIMYIFNYLDRTNIGNAQLAGLSEDLGMTSQDYNWALSVFFFGYVIFEIPSNMLLSRSRPSVFLPTIMAIWGGLCCCMAAIRNLGGLMALRFILGCVEAGFAPGVLFLMSSWYTQAEQARRFAIYWSAAVASGSFGGLLAGAITSRLDGAAGLEGWRWLFIIEGVATVIVSLAAFKLLLDFPETAKGFTQDERAKIMARLRQDGHADMQTRERTVTPMRAFIMAVSDWRVWGLVLIYSMIVGAGTISYFIPVLTQSLGYSRVTAQYMTIPIYMVSLVVCIAVAISSDYFNDRRYHIAAASALGFAASVVAAAVLQPTVRYVMLCFMAAGVWSALPLALTWTSNTIKWPREKRAIALAMVNALGNLSSVYGSRIWPDWTAPQYAIGFGVTAGFLGAAVVLAVVLGWAYLKFPHDAFVVKQMAKVRREPAPSAV</sequence>
<keyword evidence="2" id="KW-0813">Transport</keyword>
<protein>
    <recommendedName>
        <fullName evidence="7">Major facilitator superfamily (MFS) profile domain-containing protein</fullName>
    </recommendedName>
</protein>
<dbReference type="PANTHER" id="PTHR43791:SF38">
    <property type="entry name" value="MAJOR FACILITATOR SUPERFAMILY (MFS) PROFILE DOMAIN-CONTAINING PROTEIN"/>
    <property type="match status" value="1"/>
</dbReference>
<name>A0A9N9UKR8_9HYPO</name>
<evidence type="ECO:0000313" key="8">
    <source>
        <dbReference type="EMBL" id="CAG9993910.1"/>
    </source>
</evidence>
<dbReference type="PROSITE" id="PS50850">
    <property type="entry name" value="MFS"/>
    <property type="match status" value="1"/>
</dbReference>
<feature type="domain" description="Major facilitator superfamily (MFS) profile" evidence="7">
    <location>
        <begin position="49"/>
        <end position="467"/>
    </location>
</feature>
<feature type="transmembrane region" description="Helical" evidence="6">
    <location>
        <begin position="175"/>
        <end position="196"/>
    </location>
</feature>
<dbReference type="Gene3D" id="1.20.1250.20">
    <property type="entry name" value="MFS general substrate transporter like domains"/>
    <property type="match status" value="2"/>
</dbReference>
<dbReference type="GO" id="GO:0016020">
    <property type="term" value="C:membrane"/>
    <property type="evidence" value="ECO:0007669"/>
    <property type="project" value="UniProtKB-SubCell"/>
</dbReference>
<feature type="transmembrane region" description="Helical" evidence="6">
    <location>
        <begin position="87"/>
        <end position="108"/>
    </location>
</feature>
<comment type="caution">
    <text evidence="8">The sequence shown here is derived from an EMBL/GenBank/DDBJ whole genome shotgun (WGS) entry which is preliminary data.</text>
</comment>
<reference evidence="8 9" key="2">
    <citation type="submission" date="2021-10" db="EMBL/GenBank/DDBJ databases">
        <authorList>
            <person name="Piombo E."/>
        </authorList>
    </citation>
    <scope>NUCLEOTIDE SEQUENCE [LARGE SCALE GENOMIC DNA]</scope>
</reference>
<evidence type="ECO:0000256" key="2">
    <source>
        <dbReference type="ARBA" id="ARBA00022448"/>
    </source>
</evidence>
<keyword evidence="9" id="KW-1185">Reference proteome</keyword>
<feature type="transmembrane region" description="Helical" evidence="6">
    <location>
        <begin position="373"/>
        <end position="394"/>
    </location>
</feature>
<accession>A0A9N9UKR8</accession>
<feature type="transmembrane region" description="Helical" evidence="6">
    <location>
        <begin position="435"/>
        <end position="461"/>
    </location>
</feature>
<feature type="transmembrane region" description="Helical" evidence="6">
    <location>
        <begin position="140"/>
        <end position="163"/>
    </location>
</feature>
<dbReference type="EMBL" id="CABFNO020001523">
    <property type="protein sequence ID" value="CAG9993910.1"/>
    <property type="molecule type" value="Genomic_DNA"/>
</dbReference>
<feature type="transmembrane region" description="Helical" evidence="6">
    <location>
        <begin position="315"/>
        <end position="337"/>
    </location>
</feature>
<dbReference type="InterPro" id="IPR011701">
    <property type="entry name" value="MFS"/>
</dbReference>
<evidence type="ECO:0000313" key="9">
    <source>
        <dbReference type="Proteomes" id="UP000754883"/>
    </source>
</evidence>
<dbReference type="InterPro" id="IPR020846">
    <property type="entry name" value="MFS_dom"/>
</dbReference>
<feature type="transmembrane region" description="Helical" evidence="6">
    <location>
        <begin position="115"/>
        <end position="134"/>
    </location>
</feature>
<evidence type="ECO:0000256" key="4">
    <source>
        <dbReference type="ARBA" id="ARBA00022989"/>
    </source>
</evidence>
<dbReference type="FunFam" id="1.20.1250.20:FF:000013">
    <property type="entry name" value="MFS general substrate transporter"/>
    <property type="match status" value="1"/>
</dbReference>
<comment type="subcellular location">
    <subcellularLocation>
        <location evidence="1">Membrane</location>
        <topology evidence="1">Multi-pass membrane protein</topology>
    </subcellularLocation>
</comment>
<dbReference type="SUPFAM" id="SSF103473">
    <property type="entry name" value="MFS general substrate transporter"/>
    <property type="match status" value="1"/>
</dbReference>
<keyword evidence="4 6" id="KW-1133">Transmembrane helix</keyword>
<keyword evidence="5 6" id="KW-0472">Membrane</keyword>
<evidence type="ECO:0000259" key="7">
    <source>
        <dbReference type="PROSITE" id="PS50850"/>
    </source>
</evidence>
<evidence type="ECO:0000256" key="6">
    <source>
        <dbReference type="SAM" id="Phobius"/>
    </source>
</evidence>
<feature type="transmembrane region" description="Helical" evidence="6">
    <location>
        <begin position="349"/>
        <end position="367"/>
    </location>
</feature>
<reference evidence="9" key="1">
    <citation type="submission" date="2019-06" db="EMBL/GenBank/DDBJ databases">
        <authorList>
            <person name="Broberg M."/>
        </authorList>
    </citation>
    <scope>NUCLEOTIDE SEQUENCE [LARGE SCALE GENOMIC DNA]</scope>
</reference>
<proteinExistence type="predicted"/>
<gene>
    <name evidence="8" type="ORF">CBYS24578_00004485</name>
</gene>
<evidence type="ECO:0000256" key="1">
    <source>
        <dbReference type="ARBA" id="ARBA00004141"/>
    </source>
</evidence>
<evidence type="ECO:0000256" key="5">
    <source>
        <dbReference type="ARBA" id="ARBA00023136"/>
    </source>
</evidence>
<feature type="transmembrane region" description="Helical" evidence="6">
    <location>
        <begin position="208"/>
        <end position="232"/>
    </location>
</feature>
<dbReference type="OrthoDB" id="2985014at2759"/>
<dbReference type="Pfam" id="PF07690">
    <property type="entry name" value="MFS_1"/>
    <property type="match status" value="1"/>
</dbReference>
<feature type="transmembrane region" description="Helical" evidence="6">
    <location>
        <begin position="406"/>
        <end position="423"/>
    </location>
</feature>
<evidence type="ECO:0000256" key="3">
    <source>
        <dbReference type="ARBA" id="ARBA00022692"/>
    </source>
</evidence>